<dbReference type="Pfam" id="PF12796">
    <property type="entry name" value="Ank_2"/>
    <property type="match status" value="1"/>
</dbReference>
<dbReference type="GeneID" id="19952514"/>
<organism evidence="4 5">
    <name type="scientific">Saprolegnia diclina (strain VS20)</name>
    <dbReference type="NCBI Taxonomy" id="1156394"/>
    <lineage>
        <taxon>Eukaryota</taxon>
        <taxon>Sar</taxon>
        <taxon>Stramenopiles</taxon>
        <taxon>Oomycota</taxon>
        <taxon>Saprolegniomycetes</taxon>
        <taxon>Saprolegniales</taxon>
        <taxon>Saprolegniaceae</taxon>
        <taxon>Saprolegnia</taxon>
    </lineage>
</organism>
<protein>
    <submittedName>
        <fullName evidence="4">Uncharacterized protein</fullName>
    </submittedName>
</protein>
<evidence type="ECO:0000313" key="5">
    <source>
        <dbReference type="Proteomes" id="UP000030762"/>
    </source>
</evidence>
<sequence>MEVRASVMKDAHEVATVQAAAGTAPEAGTVAGGIADLKNGVSTTYTDDDLHFAASAGQLQVVARLLAQGAAIDATSYNEWTPLHYAVYDGQLDVVRFLLEKGATVDALDQYGRTPCFFAAAGGHVEITRLLLAKGAAIDVYDNFGKSPLLIAEKKGHVSVVQLLRDSLSKPMQEAINPSARDNHAMAVLQRALEAHDLPLLRSTLNNLEIASQDGTTRALMQHSDAVKTVFLQAAATNDTSVVERLLSLGASPTLANEHGETALHLAAGSGHVAIVTSLLKVAKDETYVNAINHIGHTPLHVAAAKGHASVVESLLGANANVFAMTTSGETPLMLATNDRVRAILNRVEAKANAQRGAELVDAVCKRDYRQTVVLLASGVSPNAMNEATRSCISLCNATTTRLWTLFCVRQISRWTSATRRV</sequence>
<feature type="repeat" description="ANK" evidence="3">
    <location>
        <begin position="50"/>
        <end position="77"/>
    </location>
</feature>
<dbReference type="InterPro" id="IPR002110">
    <property type="entry name" value="Ankyrin_rpt"/>
</dbReference>
<dbReference type="Pfam" id="PF00023">
    <property type="entry name" value="Ank"/>
    <property type="match status" value="1"/>
</dbReference>
<evidence type="ECO:0000256" key="2">
    <source>
        <dbReference type="ARBA" id="ARBA00023043"/>
    </source>
</evidence>
<dbReference type="OrthoDB" id="188462at2759"/>
<keyword evidence="2 3" id="KW-0040">ANK repeat</keyword>
<dbReference type="VEuPathDB" id="FungiDB:SDRG_11787"/>
<dbReference type="EMBL" id="JH767175">
    <property type="protein sequence ID" value="EQC30469.1"/>
    <property type="molecule type" value="Genomic_DNA"/>
</dbReference>
<accession>T0PY69</accession>
<keyword evidence="1" id="KW-0677">Repeat</keyword>
<feature type="repeat" description="ANK" evidence="3">
    <location>
        <begin position="295"/>
        <end position="327"/>
    </location>
</feature>
<feature type="repeat" description="ANK" evidence="3">
    <location>
        <begin position="111"/>
        <end position="143"/>
    </location>
</feature>
<dbReference type="InterPro" id="IPR036770">
    <property type="entry name" value="Ankyrin_rpt-contain_sf"/>
</dbReference>
<dbReference type="RefSeq" id="XP_008616062.1">
    <property type="nucleotide sequence ID" value="XM_008617840.1"/>
</dbReference>
<dbReference type="Gene3D" id="1.25.40.20">
    <property type="entry name" value="Ankyrin repeat-containing domain"/>
    <property type="match status" value="2"/>
</dbReference>
<dbReference type="GO" id="GO:0085020">
    <property type="term" value="P:protein K6-linked ubiquitination"/>
    <property type="evidence" value="ECO:0007669"/>
    <property type="project" value="TreeGrafter"/>
</dbReference>
<feature type="repeat" description="ANK" evidence="3">
    <location>
        <begin position="78"/>
        <end position="110"/>
    </location>
</feature>
<dbReference type="PROSITE" id="PS50297">
    <property type="entry name" value="ANK_REP_REGION"/>
    <property type="match status" value="4"/>
</dbReference>
<dbReference type="AlphaFoldDB" id="T0PY69"/>
<dbReference type="InParanoid" id="T0PY69"/>
<dbReference type="PANTHER" id="PTHR24171">
    <property type="entry name" value="ANKYRIN REPEAT DOMAIN-CONTAINING PROTEIN 39-RELATED"/>
    <property type="match status" value="1"/>
</dbReference>
<dbReference type="STRING" id="1156394.T0PY69"/>
<dbReference type="PROSITE" id="PS50088">
    <property type="entry name" value="ANK_REPEAT"/>
    <property type="match status" value="5"/>
</dbReference>
<dbReference type="SUPFAM" id="SSF48403">
    <property type="entry name" value="Ankyrin repeat"/>
    <property type="match status" value="1"/>
</dbReference>
<proteinExistence type="predicted"/>
<feature type="repeat" description="ANK" evidence="3">
    <location>
        <begin position="259"/>
        <end position="291"/>
    </location>
</feature>
<dbReference type="Proteomes" id="UP000030762">
    <property type="component" value="Unassembled WGS sequence"/>
</dbReference>
<keyword evidence="5" id="KW-1185">Reference proteome</keyword>
<dbReference type="GO" id="GO:0004842">
    <property type="term" value="F:ubiquitin-protein transferase activity"/>
    <property type="evidence" value="ECO:0007669"/>
    <property type="project" value="TreeGrafter"/>
</dbReference>
<reference evidence="4 5" key="1">
    <citation type="submission" date="2012-04" db="EMBL/GenBank/DDBJ databases">
        <title>The Genome Sequence of Saprolegnia declina VS20.</title>
        <authorList>
            <consortium name="The Broad Institute Genome Sequencing Platform"/>
            <person name="Russ C."/>
            <person name="Nusbaum C."/>
            <person name="Tyler B."/>
            <person name="van West P."/>
            <person name="Dieguez-Uribeondo J."/>
            <person name="de Bruijn I."/>
            <person name="Tripathy S."/>
            <person name="Jiang R."/>
            <person name="Young S.K."/>
            <person name="Zeng Q."/>
            <person name="Gargeya S."/>
            <person name="Fitzgerald M."/>
            <person name="Haas B."/>
            <person name="Abouelleil A."/>
            <person name="Alvarado L."/>
            <person name="Arachchi H.M."/>
            <person name="Berlin A."/>
            <person name="Chapman S.B."/>
            <person name="Goldberg J."/>
            <person name="Griggs A."/>
            <person name="Gujja S."/>
            <person name="Hansen M."/>
            <person name="Howarth C."/>
            <person name="Imamovic A."/>
            <person name="Larimer J."/>
            <person name="McCowen C."/>
            <person name="Montmayeur A."/>
            <person name="Murphy C."/>
            <person name="Neiman D."/>
            <person name="Pearson M."/>
            <person name="Priest M."/>
            <person name="Roberts A."/>
            <person name="Saif S."/>
            <person name="Shea T."/>
            <person name="Sisk P."/>
            <person name="Sykes S."/>
            <person name="Wortman J."/>
            <person name="Nusbaum C."/>
            <person name="Birren B."/>
        </authorList>
    </citation>
    <scope>NUCLEOTIDE SEQUENCE [LARGE SCALE GENOMIC DNA]</scope>
    <source>
        <strain evidence="4 5">VS20</strain>
    </source>
</reference>
<dbReference type="eggNOG" id="KOG4177">
    <property type="taxonomic scope" value="Eukaryota"/>
</dbReference>
<dbReference type="SMART" id="SM00248">
    <property type="entry name" value="ANK"/>
    <property type="match status" value="7"/>
</dbReference>
<dbReference type="PANTHER" id="PTHR24171:SF9">
    <property type="entry name" value="ANKYRIN REPEAT DOMAIN-CONTAINING PROTEIN 39"/>
    <property type="match status" value="1"/>
</dbReference>
<dbReference type="OMA" id="AWDSEAD"/>
<evidence type="ECO:0000313" key="4">
    <source>
        <dbReference type="EMBL" id="EQC30469.1"/>
    </source>
</evidence>
<evidence type="ECO:0000256" key="3">
    <source>
        <dbReference type="PROSITE-ProRule" id="PRU00023"/>
    </source>
</evidence>
<name>T0PY69_SAPDV</name>
<gene>
    <name evidence="4" type="ORF">SDRG_11787</name>
</gene>
<dbReference type="Pfam" id="PF13637">
    <property type="entry name" value="Ank_4"/>
    <property type="match status" value="1"/>
</dbReference>
<evidence type="ECO:0000256" key="1">
    <source>
        <dbReference type="ARBA" id="ARBA00022737"/>
    </source>
</evidence>